<reference evidence="3" key="1">
    <citation type="journal article" date="2019" name="Int. J. Syst. Evol. Microbiol.">
        <title>The Global Catalogue of Microorganisms (GCM) 10K type strain sequencing project: providing services to taxonomists for standard genome sequencing and annotation.</title>
        <authorList>
            <consortium name="The Broad Institute Genomics Platform"/>
            <consortium name="The Broad Institute Genome Sequencing Center for Infectious Disease"/>
            <person name="Wu L."/>
            <person name="Ma J."/>
        </authorList>
    </citation>
    <scope>NUCLEOTIDE SEQUENCE [LARGE SCALE GENOMIC DNA]</scope>
    <source>
        <strain evidence="3">IBRC-M 10906</strain>
    </source>
</reference>
<evidence type="ECO:0000259" key="1">
    <source>
        <dbReference type="Pfam" id="PF01909"/>
    </source>
</evidence>
<comment type="caution">
    <text evidence="2">The sequence shown here is derived from an EMBL/GenBank/DDBJ whole genome shotgun (WGS) entry which is preliminary data.</text>
</comment>
<keyword evidence="3" id="KW-1185">Reference proteome</keyword>
<accession>A0ABW5WGS8</accession>
<dbReference type="RefSeq" id="WP_377394744.1">
    <property type="nucleotide sequence ID" value="NZ_JBHSAN010000054.1"/>
</dbReference>
<dbReference type="EMBL" id="JBHUOF010000049">
    <property type="protein sequence ID" value="MFD2803193.1"/>
    <property type="molecule type" value="Genomic_DNA"/>
</dbReference>
<organism evidence="2 3">
    <name type="scientific">Prauserella oleivorans</name>
    <dbReference type="NCBI Taxonomy" id="1478153"/>
    <lineage>
        <taxon>Bacteria</taxon>
        <taxon>Bacillati</taxon>
        <taxon>Actinomycetota</taxon>
        <taxon>Actinomycetes</taxon>
        <taxon>Pseudonocardiales</taxon>
        <taxon>Pseudonocardiaceae</taxon>
        <taxon>Prauserella</taxon>
    </lineage>
</organism>
<gene>
    <name evidence="2" type="ORF">ACFS2C_27765</name>
</gene>
<dbReference type="InterPro" id="IPR002934">
    <property type="entry name" value="Polymerase_NTP_transf_dom"/>
</dbReference>
<dbReference type="CDD" id="cd05403">
    <property type="entry name" value="NT_KNTase_like"/>
    <property type="match status" value="1"/>
</dbReference>
<dbReference type="Proteomes" id="UP001597478">
    <property type="component" value="Unassembled WGS sequence"/>
</dbReference>
<dbReference type="Gene3D" id="3.30.460.10">
    <property type="entry name" value="Beta Polymerase, domain 2"/>
    <property type="match status" value="1"/>
</dbReference>
<name>A0ABW5WGS8_9PSEU</name>
<dbReference type="Pfam" id="PF01909">
    <property type="entry name" value="NTP_transf_2"/>
    <property type="match status" value="1"/>
</dbReference>
<dbReference type="SUPFAM" id="SSF81301">
    <property type="entry name" value="Nucleotidyltransferase"/>
    <property type="match status" value="1"/>
</dbReference>
<sequence length="256" mass="27778">MNDDQFVTHVADRLAGLPAVHAVALGGSRARGTHTPDSDWDFAVYYRGSFQPSDLRALGWEGEVFELGAWGGIFNSGAWLTIDGRHVDVHYRDLDAIEHELAEAGHGRFRWEPLAFHLAGIPSYLLLAELAGARVLHGSLPRPADPDALRTAAAQQWRQQASLTLRYAQDAFVRRGQATELAGALATAAMQMAHAVLARRGEWVTNEKRLLARAGLRDVDAVIAGLRPEPEALEQALAEARTLLDAAGQRGPAGRS</sequence>
<feature type="domain" description="Polymerase nucleotidyl transferase" evidence="1">
    <location>
        <begin position="20"/>
        <end position="91"/>
    </location>
</feature>
<evidence type="ECO:0000313" key="3">
    <source>
        <dbReference type="Proteomes" id="UP001597478"/>
    </source>
</evidence>
<evidence type="ECO:0000313" key="2">
    <source>
        <dbReference type="EMBL" id="MFD2803193.1"/>
    </source>
</evidence>
<dbReference type="InterPro" id="IPR043519">
    <property type="entry name" value="NT_sf"/>
</dbReference>
<proteinExistence type="predicted"/>
<protein>
    <submittedName>
        <fullName evidence="2">Nucleotidyltransferase domain-containing protein</fullName>
    </submittedName>
</protein>